<evidence type="ECO:0000313" key="6">
    <source>
        <dbReference type="EnsemblMetazoa" id="ADAC009657-PA"/>
    </source>
</evidence>
<feature type="region of interest" description="Disordered" evidence="3">
    <location>
        <begin position="443"/>
        <end position="803"/>
    </location>
</feature>
<dbReference type="VEuPathDB" id="VectorBase:ADAR2_004068"/>
<organism evidence="5">
    <name type="scientific">Anopheles darlingi</name>
    <name type="common">Mosquito</name>
    <dbReference type="NCBI Taxonomy" id="43151"/>
    <lineage>
        <taxon>Eukaryota</taxon>
        <taxon>Metazoa</taxon>
        <taxon>Ecdysozoa</taxon>
        <taxon>Arthropoda</taxon>
        <taxon>Hexapoda</taxon>
        <taxon>Insecta</taxon>
        <taxon>Pterygota</taxon>
        <taxon>Neoptera</taxon>
        <taxon>Endopterygota</taxon>
        <taxon>Diptera</taxon>
        <taxon>Nematocera</taxon>
        <taxon>Culicoidea</taxon>
        <taxon>Culicidae</taxon>
        <taxon>Anophelinae</taxon>
        <taxon>Anopheles</taxon>
    </lineage>
</organism>
<dbReference type="EnsemblMetazoa" id="ADAC009657-RA">
    <property type="protein sequence ID" value="ADAC009657-PA"/>
    <property type="gene ID" value="ADAC009657"/>
</dbReference>
<dbReference type="FunCoup" id="W5J5T2">
    <property type="interactions" value="139"/>
</dbReference>
<feature type="compositionally biased region" description="Basic residues" evidence="3">
    <location>
        <begin position="316"/>
        <end position="326"/>
    </location>
</feature>
<evidence type="ECO:0000313" key="7">
    <source>
        <dbReference type="Proteomes" id="UP000000673"/>
    </source>
</evidence>
<reference evidence="6" key="4">
    <citation type="submission" date="2015-06" db="UniProtKB">
        <authorList>
            <consortium name="EnsemblMetazoa"/>
        </authorList>
    </citation>
    <scope>IDENTIFICATION</scope>
</reference>
<dbReference type="EMBL" id="ADMH02002124">
    <property type="protein sequence ID" value="ETN58753.1"/>
    <property type="molecule type" value="Genomic_DNA"/>
</dbReference>
<feature type="region of interest" description="Disordered" evidence="3">
    <location>
        <begin position="311"/>
        <end position="339"/>
    </location>
</feature>
<feature type="compositionally biased region" description="Basic and acidic residues" evidence="3">
    <location>
        <begin position="443"/>
        <end position="455"/>
    </location>
</feature>
<dbReference type="InterPro" id="IPR040397">
    <property type="entry name" value="SWAP"/>
</dbReference>
<feature type="compositionally biased region" description="Basic residues" evidence="3">
    <location>
        <begin position="1220"/>
        <end position="1245"/>
    </location>
</feature>
<feature type="domain" description="Suppressor of white apricot N-terminal" evidence="4">
    <location>
        <begin position="39"/>
        <end position="181"/>
    </location>
</feature>
<feature type="region of interest" description="Disordered" evidence="3">
    <location>
        <begin position="904"/>
        <end position="1275"/>
    </location>
</feature>
<evidence type="ECO:0000256" key="2">
    <source>
        <dbReference type="ARBA" id="ARBA00023187"/>
    </source>
</evidence>
<evidence type="ECO:0000256" key="3">
    <source>
        <dbReference type="SAM" id="MobiDB-lite"/>
    </source>
</evidence>
<feature type="compositionally biased region" description="Low complexity" evidence="3">
    <location>
        <begin position="609"/>
        <end position="637"/>
    </location>
</feature>
<evidence type="ECO:0000259" key="4">
    <source>
        <dbReference type="SMART" id="SM01141"/>
    </source>
</evidence>
<feature type="compositionally biased region" description="Low complexity" evidence="3">
    <location>
        <begin position="1056"/>
        <end position="1075"/>
    </location>
</feature>
<evidence type="ECO:0000313" key="5">
    <source>
        <dbReference type="EMBL" id="ETN58753.1"/>
    </source>
</evidence>
<name>W5J5T2_ANODA</name>
<feature type="compositionally biased region" description="Low complexity" evidence="3">
    <location>
        <begin position="500"/>
        <end position="514"/>
    </location>
</feature>
<keyword evidence="7" id="KW-1185">Reference proteome</keyword>
<feature type="compositionally biased region" description="Gly residues" evidence="3">
    <location>
        <begin position="1167"/>
        <end position="1176"/>
    </location>
</feature>
<feature type="compositionally biased region" description="Basic and acidic residues" evidence="3">
    <location>
        <begin position="948"/>
        <end position="963"/>
    </location>
</feature>
<protein>
    <recommendedName>
        <fullName evidence="4">Suppressor of white apricot N-terminal domain-containing protein</fullName>
    </recommendedName>
</protein>
<keyword evidence="1" id="KW-0507">mRNA processing</keyword>
<dbReference type="VEuPathDB" id="VectorBase:ADAC009657"/>
<sequence length="1275" mass="135954">MWHEARKQEKKIRGMLVDYRKRAERRQHFYERIKAEPTQFLQVHGRKCKIHLDASVAAAAENPAIMMPWQGQRDNLIDRFDVRAHLDYIAPAPRQPESETGSELVVVEDADERSMNYERFRVLAQNEFLGIVEEKYLHQLYLEEQFGVNAQVEAETKAAAAASKKKSSAGAAIGYTYEETEMAGSSAGGGGGTGAGSVVGSSLSSSGNVPFSQSISAIEKSVEGPSPVAAGGSSGGAAVRFDECMKDESDSDLDMDVSIDINKIGTTQAHELNACGRQYGMQSNDFYSFLTKDADEADALRMAREEEQEKIMFSGRKSRRERRAQRERKFAGRPLSPPSYAAKEELVPRTFVETNDSSRSPSPVNSGKITYITSFGGEDELQAHGKISFGFSRDMSTLGGIAAGTSKAARLRSAAVASGTAGSGGGGGVVTYAEKVKQNLEKLKAQEPKEIDRKPPVQYQRQASTGRAGRRGGGSRRSASSSSGSSRRGGRRTRARRRSSSSSSSSSGSSSSSRSRNRGRASKSPPVGRRPTRRLPDRGGRSRSPSKGRRGTGGAGSRHAAHSRSHRRRSKSDTRSRSRSRSRSRTRWSPVARKRSPRYGSRTRKGSPKRSSSSSTSSSRSRSRTPPSHSRTQTSTRAGPSKRTVSGSDSSDSSSAGFARKVRTTQVTVPQEKKKQPPIAAVITPAILSTLPLSLPPPPPPPPLPPPAVSSEPAVEEKKPILAPLALIEPEPSVPIKRYYGRRRGDESSTDDGSSSGEDGSSKPSIVEDRKPVIAGLLDPDTGSVDDSTAASTGSSCKFPSGELGGVVQIKQEKPDTNLMAIDPLIASGGPAGSGEGLSASLRFGKTVPGGTGASESKAGILTSGATSTSAATVSGAPSKTAFNPRDRLKRKMQILLNKQYKADKKAEIEKVERQIQQQQERDDEMRELALKLRRRQRELRHKYGTQESDRSKSHTSDERSSGEEDEAPVSMGQPRLLPPLVPPVRYAQLTAREGSCSPQRQPLLAAPHQSSVQSSSKVPSYTRQTSGSTRSEAFGGTGGYRGSSAVIERKPVLRSDSSSMQAAALAAAAPPSLYGGSGSGGGGGDLGRLRRRNSPGPLVSHGGPFRGQPSGMAPSHSMNLRRAGGGGGGPPAPGGRFDDRPRRRTPPPRFNRSRSNSRERMPSGRDQGGGGGGRMAGRRMDYGRSRDYDRYHGSGGGGGPQSGFSASAGSGSGGSGRYRGARRSRSGSRGRRSRSPGRRSRSPSRGRGNGGGSSGGTNSSRQTESKPVKKLVDY</sequence>
<dbReference type="SMART" id="SM01141">
    <property type="entry name" value="DRY_EERY"/>
    <property type="match status" value="1"/>
</dbReference>
<dbReference type="GO" id="GO:0008380">
    <property type="term" value="P:RNA splicing"/>
    <property type="evidence" value="ECO:0007669"/>
    <property type="project" value="UniProtKB-KW"/>
</dbReference>
<dbReference type="PANTHER" id="PTHR13161">
    <property type="entry name" value="SPLICING FACTOR SUPPRESSOR OF WHITE APRICOT"/>
    <property type="match status" value="1"/>
</dbReference>
<dbReference type="Pfam" id="PF09750">
    <property type="entry name" value="DRY_EERY"/>
    <property type="match status" value="1"/>
</dbReference>
<dbReference type="PANTHER" id="PTHR13161:SF4">
    <property type="entry name" value="CLK4-ASSOCIATING SERINE_ARGININE RICH PROTEIN"/>
    <property type="match status" value="1"/>
</dbReference>
<feature type="compositionally biased region" description="Basic and acidic residues" evidence="3">
    <location>
        <begin position="1179"/>
        <end position="1193"/>
    </location>
</feature>
<dbReference type="HOGENOM" id="CLU_008114_0_0_1"/>
<dbReference type="GO" id="GO:0006397">
    <property type="term" value="P:mRNA processing"/>
    <property type="evidence" value="ECO:0007669"/>
    <property type="project" value="UniProtKB-KW"/>
</dbReference>
<feature type="compositionally biased region" description="Pro residues" evidence="3">
    <location>
        <begin position="694"/>
        <end position="708"/>
    </location>
</feature>
<dbReference type="STRING" id="43151.W5J5T2"/>
<dbReference type="InterPro" id="IPR019147">
    <property type="entry name" value="SWAP_N_domain"/>
</dbReference>
<feature type="compositionally biased region" description="Low complexity" evidence="3">
    <location>
        <begin position="646"/>
        <end position="655"/>
    </location>
</feature>
<feature type="compositionally biased region" description="Basic residues" evidence="3">
    <location>
        <begin position="932"/>
        <end position="944"/>
    </location>
</feature>
<accession>W5J5T2</accession>
<evidence type="ECO:0000256" key="1">
    <source>
        <dbReference type="ARBA" id="ARBA00022664"/>
    </source>
</evidence>
<feature type="compositionally biased region" description="Polar residues" evidence="3">
    <location>
        <begin position="785"/>
        <end position="798"/>
    </location>
</feature>
<feature type="compositionally biased region" description="Basic residues" evidence="3">
    <location>
        <begin position="559"/>
        <end position="570"/>
    </location>
</feature>
<keyword evidence="2" id="KW-0508">mRNA splicing</keyword>
<proteinExistence type="predicted"/>
<gene>
    <name evidence="5" type="ORF">AND_009657</name>
</gene>
<reference evidence="5" key="3">
    <citation type="journal article" date="2013" name="Nucleic Acids Res.">
        <title>The genome of Anopheles darlingi, the main neotropical malaria vector.</title>
        <authorList>
            <person name="Marinotti O."/>
            <person name="Cerqueira G.C."/>
            <person name="de Almeida L.G."/>
            <person name="Ferro M.I."/>
            <person name="Loreto E.L."/>
            <person name="Zaha A."/>
            <person name="Teixeira S.M."/>
            <person name="Wespiser A.R."/>
            <person name="Almeida E Silva A."/>
            <person name="Schlindwein A.D."/>
            <person name="Pacheco A.C."/>
            <person name="Silva A.L."/>
            <person name="Graveley B.R."/>
            <person name="Walenz B.P."/>
            <person name="Lima Bde A."/>
            <person name="Ribeiro C.A."/>
            <person name="Nunes-Silva C.G."/>
            <person name="de Carvalho C.R."/>
            <person name="Soares C.M."/>
            <person name="de Menezes C.B."/>
            <person name="Matiolli C."/>
            <person name="Caffrey D."/>
            <person name="Araujo D.A."/>
            <person name="de Oliveira D.M."/>
            <person name="Golenbock D."/>
            <person name="Grisard E.C."/>
            <person name="Fantinatti-Garboggini F."/>
            <person name="de Carvalho F.M."/>
            <person name="Barcellos F.G."/>
            <person name="Prosdocimi F."/>
            <person name="May G."/>
            <person name="Azevedo Junior G.M."/>
            <person name="Guimaraes G.M."/>
            <person name="Goldman G.H."/>
            <person name="Padilha I.Q."/>
            <person name="Batista Jda S."/>
            <person name="Ferro J.A."/>
            <person name="Ribeiro J.M."/>
            <person name="Fietto J.L."/>
            <person name="Dabbas K.M."/>
            <person name="Cerdeira L."/>
            <person name="Agnez-Lima L.F."/>
            <person name="Brocchi M."/>
            <person name="de Carvalho M.O."/>
            <person name="Teixeira Mde M."/>
            <person name="Diniz Maia Mde M."/>
            <person name="Goldman M.H."/>
            <person name="Cruz Schneider M.P."/>
            <person name="Felipe M.S."/>
            <person name="Hungria M."/>
            <person name="Nicolas M.F."/>
            <person name="Pereira M."/>
            <person name="Montes M.A."/>
            <person name="Cantao M.E."/>
            <person name="Vincentz M."/>
            <person name="Rafael M.S."/>
            <person name="Silverman N."/>
            <person name="Stoco P.H."/>
            <person name="Souza R.C."/>
            <person name="Vicentini R."/>
            <person name="Gazzinelli R.T."/>
            <person name="Neves Rde O."/>
            <person name="Silva R."/>
            <person name="Astolfi-Filho S."/>
            <person name="Maciel T.E."/>
            <person name="Urmenyi T.P."/>
            <person name="Tadei W.P."/>
            <person name="Camargo E.P."/>
            <person name="de Vasconcelos A.T."/>
        </authorList>
    </citation>
    <scope>NUCLEOTIDE SEQUENCE</scope>
</reference>
<dbReference type="eggNOG" id="KOG2548">
    <property type="taxonomic scope" value="Eukaryota"/>
</dbReference>
<feature type="region of interest" description="Disordered" evidence="3">
    <location>
        <begin position="866"/>
        <end position="888"/>
    </location>
</feature>
<feature type="compositionally biased region" description="Basic residues" evidence="3">
    <location>
        <begin position="488"/>
        <end position="499"/>
    </location>
</feature>
<feature type="compositionally biased region" description="Basic and acidic residues" evidence="3">
    <location>
        <begin position="904"/>
        <end position="931"/>
    </location>
</feature>
<feature type="compositionally biased region" description="Basic residues" evidence="3">
    <location>
        <begin position="577"/>
        <end position="608"/>
    </location>
</feature>
<reference evidence="5 7" key="1">
    <citation type="journal article" date="2010" name="BMC Genomics">
        <title>Combination of measures distinguishes pre-miRNAs from other stem-loops in the genome of the newly sequenced Anopheles darlingi.</title>
        <authorList>
            <person name="Mendes N.D."/>
            <person name="Freitas A.T."/>
            <person name="Vasconcelos A.T."/>
            <person name="Sagot M.F."/>
        </authorList>
    </citation>
    <scope>NUCLEOTIDE SEQUENCE</scope>
</reference>
<feature type="compositionally biased region" description="Low complexity" evidence="3">
    <location>
        <begin position="476"/>
        <end position="486"/>
    </location>
</feature>
<feature type="compositionally biased region" description="Basic and acidic residues" evidence="3">
    <location>
        <begin position="1264"/>
        <end position="1275"/>
    </location>
</feature>
<reference evidence="5" key="2">
    <citation type="submission" date="2010-05" db="EMBL/GenBank/DDBJ databases">
        <authorList>
            <person name="Almeida L.G."/>
            <person name="Nicolas M.F."/>
            <person name="Souza R.C."/>
            <person name="Vasconcelos A.T.R."/>
        </authorList>
    </citation>
    <scope>NUCLEOTIDE SEQUENCE</scope>
</reference>
<dbReference type="Proteomes" id="UP000000673">
    <property type="component" value="Unassembled WGS sequence"/>
</dbReference>
<dbReference type="OMA" id="AIMQVIF"/>
<feature type="compositionally biased region" description="Low complexity" evidence="3">
    <location>
        <begin position="866"/>
        <end position="877"/>
    </location>
</feature>
<feature type="compositionally biased region" description="Low complexity" evidence="3">
    <location>
        <begin position="1010"/>
        <end position="1021"/>
    </location>
</feature>
<dbReference type="AlphaFoldDB" id="W5J5T2"/>
<feature type="compositionally biased region" description="Polar residues" evidence="3">
    <location>
        <begin position="1022"/>
        <end position="1032"/>
    </location>
</feature>
<feature type="compositionally biased region" description="Gly residues" evidence="3">
    <location>
        <begin position="1076"/>
        <end position="1087"/>
    </location>
</feature>